<sequence length="598" mass="64378">MLRTTLTPGHIEGPAAFTAGRSLGCSARGAMPLSASACDSAELFYTKGQPASGAPWLWPSPRICPDAVFGLKPTRTPHLCCYEYGNGDRQESMKPTYVISRLQPDSRRHHHHRQRHQQPPSSPQDPRCSLSLCSSSSSSHRIPCLSSLNSRASLQGSQLNLNDHLLGHSPSSTATSGPGGGGRHRQASPLVHRRDSNPFTEIAMSSCKYSGGVMKPLSRLSASRRNLIEAEPEGQPLQLFSPSNPPEIIISSRDDNHAHQTLLHHPNATHNHQHAGTTASSTTFPKANKRKNQNIGYKLGHRRALFEKRKRLSDYALIFGMFGIVVMVIETELSWGLYSKLCGPILPLGLSLAAPARQGLAVKVLVRTSCDAQKQLWHVAAGTLSWLCLSLRPITQTLLSLVAQALAAPYGAPGVGEKLDGEQDLSSVLSLSLAHRRSVRRERCGWRATGEVLDSMFSLALKCLISLSTIILLGLIIAYHTREVQQVHMWGVGLPPERTWPGAAQSVKQKGEAGTWPLAGLGCGNFAPTSCVTGVSLRPPSPVTRTFPEALSAQQLGLATTAGENGYVKRLENELRKKPPVAAGGGSHGAAGSRVPLM</sequence>
<evidence type="ECO:0000313" key="3">
    <source>
        <dbReference type="EMBL" id="KAG8519969.1"/>
    </source>
</evidence>
<organism evidence="3 4">
    <name type="scientific">Galemys pyrenaicus</name>
    <name type="common">Iberian desman</name>
    <name type="synonym">Pyrenean desman</name>
    <dbReference type="NCBI Taxonomy" id="202257"/>
    <lineage>
        <taxon>Eukaryota</taxon>
        <taxon>Metazoa</taxon>
        <taxon>Chordata</taxon>
        <taxon>Craniata</taxon>
        <taxon>Vertebrata</taxon>
        <taxon>Euteleostomi</taxon>
        <taxon>Mammalia</taxon>
        <taxon>Eutheria</taxon>
        <taxon>Laurasiatheria</taxon>
        <taxon>Eulipotyphla</taxon>
        <taxon>Talpidae</taxon>
        <taxon>Galemys</taxon>
    </lineage>
</organism>
<feature type="compositionally biased region" description="Basic residues" evidence="1">
    <location>
        <begin position="107"/>
        <end position="116"/>
    </location>
</feature>
<gene>
    <name evidence="3" type="ORF">J0S82_016776</name>
</gene>
<feature type="compositionally biased region" description="Polar residues" evidence="1">
    <location>
        <begin position="268"/>
        <end position="285"/>
    </location>
</feature>
<dbReference type="Proteomes" id="UP000700334">
    <property type="component" value="Unassembled WGS sequence"/>
</dbReference>
<evidence type="ECO:0000256" key="1">
    <source>
        <dbReference type="SAM" id="MobiDB-lite"/>
    </source>
</evidence>
<dbReference type="GO" id="GO:0016286">
    <property type="term" value="F:small conductance calcium-activated potassium channel activity"/>
    <property type="evidence" value="ECO:0007669"/>
    <property type="project" value="InterPro"/>
</dbReference>
<keyword evidence="2" id="KW-1133">Transmembrane helix</keyword>
<feature type="compositionally biased region" description="Low complexity" evidence="1">
    <location>
        <begin position="167"/>
        <end position="176"/>
    </location>
</feature>
<evidence type="ECO:0000256" key="2">
    <source>
        <dbReference type="SAM" id="Phobius"/>
    </source>
</evidence>
<feature type="region of interest" description="Disordered" evidence="1">
    <location>
        <begin position="161"/>
        <end position="192"/>
    </location>
</feature>
<feature type="region of interest" description="Disordered" evidence="1">
    <location>
        <begin position="104"/>
        <end position="132"/>
    </location>
</feature>
<dbReference type="GO" id="GO:0016020">
    <property type="term" value="C:membrane"/>
    <property type="evidence" value="ECO:0007669"/>
    <property type="project" value="InterPro"/>
</dbReference>
<dbReference type="Pfam" id="PF03530">
    <property type="entry name" value="SK_channel"/>
    <property type="match status" value="2"/>
</dbReference>
<dbReference type="OrthoDB" id="73653at2759"/>
<evidence type="ECO:0000313" key="4">
    <source>
        <dbReference type="Proteomes" id="UP000700334"/>
    </source>
</evidence>
<keyword evidence="4" id="KW-1185">Reference proteome</keyword>
<dbReference type="EMBL" id="JAGFMF010011585">
    <property type="protein sequence ID" value="KAG8519969.1"/>
    <property type="molecule type" value="Genomic_DNA"/>
</dbReference>
<dbReference type="InterPro" id="IPR015449">
    <property type="entry name" value="K_chnl_Ca-activ_SK"/>
</dbReference>
<accession>A0A8J6DTE6</accession>
<keyword evidence="3" id="KW-0407">Ion channel</keyword>
<dbReference type="AlphaFoldDB" id="A0A8J6DTE6"/>
<protein>
    <submittedName>
        <fullName evidence="3">Small conductance calcium-activated potassium channel protein 3</fullName>
    </submittedName>
</protein>
<keyword evidence="3" id="KW-0406">Ion transport</keyword>
<keyword evidence="2" id="KW-0812">Transmembrane</keyword>
<dbReference type="PANTHER" id="PTHR10153">
    <property type="entry name" value="SMALL CONDUCTANCE CALCIUM-ACTIVATED POTASSIUM CHANNEL"/>
    <property type="match status" value="1"/>
</dbReference>
<name>A0A8J6DTE6_GALPY</name>
<proteinExistence type="predicted"/>
<comment type="caution">
    <text evidence="3">The sequence shown here is derived from an EMBL/GenBank/DDBJ whole genome shotgun (WGS) entry which is preliminary data.</text>
</comment>
<reference evidence="3" key="1">
    <citation type="journal article" date="2021" name="Evol. Appl.">
        <title>The genome of the Pyrenean desman and the effects of bottlenecks and inbreeding on the genomic landscape of an endangered species.</title>
        <authorList>
            <person name="Escoda L."/>
            <person name="Castresana J."/>
        </authorList>
    </citation>
    <scope>NUCLEOTIDE SEQUENCE</scope>
    <source>
        <strain evidence="3">IBE-C5619</strain>
    </source>
</reference>
<feature type="region of interest" description="Disordered" evidence="1">
    <location>
        <begin position="578"/>
        <end position="598"/>
    </location>
</feature>
<keyword evidence="3" id="KW-0813">Transport</keyword>
<feature type="transmembrane region" description="Helical" evidence="2">
    <location>
        <begin position="459"/>
        <end position="479"/>
    </location>
</feature>
<feature type="region of interest" description="Disordered" evidence="1">
    <location>
        <begin position="268"/>
        <end position="291"/>
    </location>
</feature>
<keyword evidence="2" id="KW-0472">Membrane</keyword>